<keyword evidence="12" id="KW-1185">Reference proteome</keyword>
<keyword evidence="7 10" id="KW-0472">Membrane</keyword>
<evidence type="ECO:0000256" key="7">
    <source>
        <dbReference type="ARBA" id="ARBA00023136"/>
    </source>
</evidence>
<dbReference type="PANTHER" id="PTHR21137">
    <property type="entry name" value="ODORANT RECEPTOR"/>
    <property type="match status" value="1"/>
</dbReference>
<dbReference type="HOGENOM" id="CLU_033399_8_1_1"/>
<feature type="transmembrane region" description="Helical" evidence="10">
    <location>
        <begin position="275"/>
        <end position="296"/>
    </location>
</feature>
<evidence type="ECO:0000256" key="2">
    <source>
        <dbReference type="ARBA" id="ARBA00022475"/>
    </source>
</evidence>
<evidence type="ECO:0000256" key="9">
    <source>
        <dbReference type="ARBA" id="ARBA00023224"/>
    </source>
</evidence>
<dbReference type="OrthoDB" id="7548151at2759"/>
<dbReference type="OMA" id="TDVELWF"/>
<dbReference type="Pfam" id="PF02949">
    <property type="entry name" value="7tm_6"/>
    <property type="match status" value="1"/>
</dbReference>
<evidence type="ECO:0000256" key="6">
    <source>
        <dbReference type="ARBA" id="ARBA00022989"/>
    </source>
</evidence>
<evidence type="ECO:0000256" key="3">
    <source>
        <dbReference type="ARBA" id="ARBA00022606"/>
    </source>
</evidence>
<name>B4LMC5_DROVI</name>
<keyword evidence="3 10" id="KW-0716">Sensory transduction</keyword>
<dbReference type="KEGG" id="dvi:6626963"/>
<dbReference type="Proteomes" id="UP000008792">
    <property type="component" value="Unassembled WGS sequence"/>
</dbReference>
<protein>
    <recommendedName>
        <fullName evidence="10">Odorant receptor</fullName>
    </recommendedName>
</protein>
<evidence type="ECO:0000256" key="4">
    <source>
        <dbReference type="ARBA" id="ARBA00022692"/>
    </source>
</evidence>
<dbReference type="AlphaFoldDB" id="B4LMC5"/>
<feature type="transmembrane region" description="Helical" evidence="10">
    <location>
        <begin position="373"/>
        <end position="395"/>
    </location>
</feature>
<dbReference type="GO" id="GO:0005886">
    <property type="term" value="C:plasma membrane"/>
    <property type="evidence" value="ECO:0007669"/>
    <property type="project" value="UniProtKB-SubCell"/>
</dbReference>
<keyword evidence="8 10" id="KW-0675">Receptor</keyword>
<feature type="transmembrane region" description="Helical" evidence="10">
    <location>
        <begin position="303"/>
        <end position="325"/>
    </location>
</feature>
<organism evidence="11 12">
    <name type="scientific">Drosophila virilis</name>
    <name type="common">Fruit fly</name>
    <dbReference type="NCBI Taxonomy" id="7244"/>
    <lineage>
        <taxon>Eukaryota</taxon>
        <taxon>Metazoa</taxon>
        <taxon>Ecdysozoa</taxon>
        <taxon>Arthropoda</taxon>
        <taxon>Hexapoda</taxon>
        <taxon>Insecta</taxon>
        <taxon>Pterygota</taxon>
        <taxon>Neoptera</taxon>
        <taxon>Endopterygota</taxon>
        <taxon>Diptera</taxon>
        <taxon>Brachycera</taxon>
        <taxon>Muscomorpha</taxon>
        <taxon>Ephydroidea</taxon>
        <taxon>Drosophilidae</taxon>
        <taxon>Drosophila</taxon>
    </lineage>
</organism>
<comment type="subcellular location">
    <subcellularLocation>
        <location evidence="1 10">Cell membrane</location>
        <topology evidence="1 10">Multi-pass membrane protein</topology>
    </subcellularLocation>
</comment>
<dbReference type="InterPro" id="IPR004117">
    <property type="entry name" value="7tm6_olfct_rcpt"/>
</dbReference>
<dbReference type="GO" id="GO:0004984">
    <property type="term" value="F:olfactory receptor activity"/>
    <property type="evidence" value="ECO:0007669"/>
    <property type="project" value="InterPro"/>
</dbReference>
<keyword evidence="5 10" id="KW-0552">Olfaction</keyword>
<comment type="similarity">
    <text evidence="10">Belongs to the insect chemoreceptor superfamily. Heteromeric odorant receptor channel (TC 1.A.69) family.</text>
</comment>
<keyword evidence="4 10" id="KW-0812">Transmembrane</keyword>
<comment type="caution">
    <text evidence="10">Lacks conserved residue(s) required for the propagation of feature annotation.</text>
</comment>
<evidence type="ECO:0000256" key="5">
    <source>
        <dbReference type="ARBA" id="ARBA00022725"/>
    </source>
</evidence>
<keyword evidence="9 10" id="KW-0807">Transducer</keyword>
<gene>
    <name evidence="11" type="primary">Dvir\GJ19984</name>
    <name evidence="11" type="ORF">Dvir_GJ19984</name>
</gene>
<keyword evidence="2" id="KW-1003">Cell membrane</keyword>
<feature type="transmembrane region" description="Helical" evidence="10">
    <location>
        <begin position="55"/>
        <end position="77"/>
    </location>
</feature>
<feature type="transmembrane region" description="Helical" evidence="10">
    <location>
        <begin position="148"/>
        <end position="169"/>
    </location>
</feature>
<dbReference type="PANTHER" id="PTHR21137:SF35">
    <property type="entry name" value="ODORANT RECEPTOR 19A-RELATED"/>
    <property type="match status" value="1"/>
</dbReference>
<dbReference type="InParanoid" id="B4LMC5"/>
<accession>B4LMC5</accession>
<proteinExistence type="inferred from homology"/>
<evidence type="ECO:0000313" key="12">
    <source>
        <dbReference type="Proteomes" id="UP000008792"/>
    </source>
</evidence>
<feature type="transmembrane region" description="Helical" evidence="10">
    <location>
        <begin position="89"/>
        <end position="110"/>
    </location>
</feature>
<dbReference type="FunCoup" id="B4LMC5">
    <property type="interactions" value="29"/>
</dbReference>
<dbReference type="EMBL" id="CH940648">
    <property type="protein sequence ID" value="EDW62020.1"/>
    <property type="molecule type" value="Genomic_DNA"/>
</dbReference>
<dbReference type="eggNOG" id="ENOG502RTKY">
    <property type="taxonomic scope" value="Eukaryota"/>
</dbReference>
<evidence type="ECO:0000256" key="1">
    <source>
        <dbReference type="ARBA" id="ARBA00004651"/>
    </source>
</evidence>
<reference evidence="11 12" key="1">
    <citation type="journal article" date="2007" name="Nature">
        <title>Evolution of genes and genomes on the Drosophila phylogeny.</title>
        <authorList>
            <consortium name="Drosophila 12 Genomes Consortium"/>
            <person name="Clark A.G."/>
            <person name="Eisen M.B."/>
            <person name="Smith D.R."/>
            <person name="Bergman C.M."/>
            <person name="Oliver B."/>
            <person name="Markow T.A."/>
            <person name="Kaufman T.C."/>
            <person name="Kellis M."/>
            <person name="Gelbart W."/>
            <person name="Iyer V.N."/>
            <person name="Pollard D.A."/>
            <person name="Sackton T.B."/>
            <person name="Larracuente A.M."/>
            <person name="Singh N.D."/>
            <person name="Abad J.P."/>
            <person name="Abt D.N."/>
            <person name="Adryan B."/>
            <person name="Aguade M."/>
            <person name="Akashi H."/>
            <person name="Anderson W.W."/>
            <person name="Aquadro C.F."/>
            <person name="Ardell D.H."/>
            <person name="Arguello R."/>
            <person name="Artieri C.G."/>
            <person name="Barbash D.A."/>
            <person name="Barker D."/>
            <person name="Barsanti P."/>
            <person name="Batterham P."/>
            <person name="Batzoglou S."/>
            <person name="Begun D."/>
            <person name="Bhutkar A."/>
            <person name="Blanco E."/>
            <person name="Bosak S.A."/>
            <person name="Bradley R.K."/>
            <person name="Brand A.D."/>
            <person name="Brent M.R."/>
            <person name="Brooks A.N."/>
            <person name="Brown R.H."/>
            <person name="Butlin R.K."/>
            <person name="Caggese C."/>
            <person name="Calvi B.R."/>
            <person name="Bernardo de Carvalho A."/>
            <person name="Caspi A."/>
            <person name="Castrezana S."/>
            <person name="Celniker S.E."/>
            <person name="Chang J.L."/>
            <person name="Chapple C."/>
            <person name="Chatterji S."/>
            <person name="Chinwalla A."/>
            <person name="Civetta A."/>
            <person name="Clifton S.W."/>
            <person name="Comeron J.M."/>
            <person name="Costello J.C."/>
            <person name="Coyne J.A."/>
            <person name="Daub J."/>
            <person name="David R.G."/>
            <person name="Delcher A.L."/>
            <person name="Delehaunty K."/>
            <person name="Do C.B."/>
            <person name="Ebling H."/>
            <person name="Edwards K."/>
            <person name="Eickbush T."/>
            <person name="Evans J.D."/>
            <person name="Filipski A."/>
            <person name="Findeiss S."/>
            <person name="Freyhult E."/>
            <person name="Fulton L."/>
            <person name="Fulton R."/>
            <person name="Garcia A.C."/>
            <person name="Gardiner A."/>
            <person name="Garfield D.A."/>
            <person name="Garvin B.E."/>
            <person name="Gibson G."/>
            <person name="Gilbert D."/>
            <person name="Gnerre S."/>
            <person name="Godfrey J."/>
            <person name="Good R."/>
            <person name="Gotea V."/>
            <person name="Gravely B."/>
            <person name="Greenberg A.J."/>
            <person name="Griffiths-Jones S."/>
            <person name="Gross S."/>
            <person name="Guigo R."/>
            <person name="Gustafson E.A."/>
            <person name="Haerty W."/>
            <person name="Hahn M.W."/>
            <person name="Halligan D.L."/>
            <person name="Halpern A.L."/>
            <person name="Halter G.M."/>
            <person name="Han M.V."/>
            <person name="Heger A."/>
            <person name="Hillier L."/>
            <person name="Hinrichs A.S."/>
            <person name="Holmes I."/>
            <person name="Hoskins R.A."/>
            <person name="Hubisz M.J."/>
            <person name="Hultmark D."/>
            <person name="Huntley M.A."/>
            <person name="Jaffe D.B."/>
            <person name="Jagadeeshan S."/>
            <person name="Jeck W.R."/>
            <person name="Johnson J."/>
            <person name="Jones C.D."/>
            <person name="Jordan W.C."/>
            <person name="Karpen G.H."/>
            <person name="Kataoka E."/>
            <person name="Keightley P.D."/>
            <person name="Kheradpour P."/>
            <person name="Kirkness E.F."/>
            <person name="Koerich L.B."/>
            <person name="Kristiansen K."/>
            <person name="Kudrna D."/>
            <person name="Kulathinal R.J."/>
            <person name="Kumar S."/>
            <person name="Kwok R."/>
            <person name="Lander E."/>
            <person name="Langley C.H."/>
            <person name="Lapoint R."/>
            <person name="Lazzaro B.P."/>
            <person name="Lee S.J."/>
            <person name="Levesque L."/>
            <person name="Li R."/>
            <person name="Lin C.F."/>
            <person name="Lin M.F."/>
            <person name="Lindblad-Toh K."/>
            <person name="Llopart A."/>
            <person name="Long M."/>
            <person name="Low L."/>
            <person name="Lozovsky E."/>
            <person name="Lu J."/>
            <person name="Luo M."/>
            <person name="Machado C.A."/>
            <person name="Makalowski W."/>
            <person name="Marzo M."/>
            <person name="Matsuda M."/>
            <person name="Matzkin L."/>
            <person name="McAllister B."/>
            <person name="McBride C.S."/>
            <person name="McKernan B."/>
            <person name="McKernan K."/>
            <person name="Mendez-Lago M."/>
            <person name="Minx P."/>
            <person name="Mollenhauer M.U."/>
            <person name="Montooth K."/>
            <person name="Mount S.M."/>
            <person name="Mu X."/>
            <person name="Myers E."/>
            <person name="Negre B."/>
            <person name="Newfeld S."/>
            <person name="Nielsen R."/>
            <person name="Noor M.A."/>
            <person name="O'Grady P."/>
            <person name="Pachter L."/>
            <person name="Papaceit M."/>
            <person name="Parisi M.J."/>
            <person name="Parisi M."/>
            <person name="Parts L."/>
            <person name="Pedersen J.S."/>
            <person name="Pesole G."/>
            <person name="Phillippy A.M."/>
            <person name="Ponting C.P."/>
            <person name="Pop M."/>
            <person name="Porcelli D."/>
            <person name="Powell J.R."/>
            <person name="Prohaska S."/>
            <person name="Pruitt K."/>
            <person name="Puig M."/>
            <person name="Quesneville H."/>
            <person name="Ram K.R."/>
            <person name="Rand D."/>
            <person name="Rasmussen M.D."/>
            <person name="Reed L.K."/>
            <person name="Reenan R."/>
            <person name="Reily A."/>
            <person name="Remington K.A."/>
            <person name="Rieger T.T."/>
            <person name="Ritchie M.G."/>
            <person name="Robin C."/>
            <person name="Rogers Y.H."/>
            <person name="Rohde C."/>
            <person name="Rozas J."/>
            <person name="Rubenfield M.J."/>
            <person name="Ruiz A."/>
            <person name="Russo S."/>
            <person name="Salzberg S.L."/>
            <person name="Sanchez-Gracia A."/>
            <person name="Saranga D.J."/>
            <person name="Sato H."/>
            <person name="Schaeffer S.W."/>
            <person name="Schatz M.C."/>
            <person name="Schlenke T."/>
            <person name="Schwartz R."/>
            <person name="Segarra C."/>
            <person name="Singh R.S."/>
            <person name="Sirot L."/>
            <person name="Sirota M."/>
            <person name="Sisneros N.B."/>
            <person name="Smith C.D."/>
            <person name="Smith T.F."/>
            <person name="Spieth J."/>
            <person name="Stage D.E."/>
            <person name="Stark A."/>
            <person name="Stephan W."/>
            <person name="Strausberg R.L."/>
            <person name="Strempel S."/>
            <person name="Sturgill D."/>
            <person name="Sutton G."/>
            <person name="Sutton G.G."/>
            <person name="Tao W."/>
            <person name="Teichmann S."/>
            <person name="Tobari Y.N."/>
            <person name="Tomimura Y."/>
            <person name="Tsolas J.M."/>
            <person name="Valente V.L."/>
            <person name="Venter E."/>
            <person name="Venter J.C."/>
            <person name="Vicario S."/>
            <person name="Vieira F.G."/>
            <person name="Vilella A.J."/>
            <person name="Villasante A."/>
            <person name="Walenz B."/>
            <person name="Wang J."/>
            <person name="Wasserman M."/>
            <person name="Watts T."/>
            <person name="Wilson D."/>
            <person name="Wilson R.K."/>
            <person name="Wing R.A."/>
            <person name="Wolfner M.F."/>
            <person name="Wong A."/>
            <person name="Wong G.K."/>
            <person name="Wu C.I."/>
            <person name="Wu G."/>
            <person name="Yamamoto D."/>
            <person name="Yang H.P."/>
            <person name="Yang S.P."/>
            <person name="Yorke J.A."/>
            <person name="Yoshida K."/>
            <person name="Zdobnov E."/>
            <person name="Zhang P."/>
            <person name="Zhang Y."/>
            <person name="Zimin A.V."/>
            <person name="Baldwin J."/>
            <person name="Abdouelleil A."/>
            <person name="Abdulkadir J."/>
            <person name="Abebe A."/>
            <person name="Abera B."/>
            <person name="Abreu J."/>
            <person name="Acer S.C."/>
            <person name="Aftuck L."/>
            <person name="Alexander A."/>
            <person name="An P."/>
            <person name="Anderson E."/>
            <person name="Anderson S."/>
            <person name="Arachi H."/>
            <person name="Azer M."/>
            <person name="Bachantsang P."/>
            <person name="Barry A."/>
            <person name="Bayul T."/>
            <person name="Berlin A."/>
            <person name="Bessette D."/>
            <person name="Bloom T."/>
            <person name="Blye J."/>
            <person name="Boguslavskiy L."/>
            <person name="Bonnet C."/>
            <person name="Boukhgalter B."/>
            <person name="Bourzgui I."/>
            <person name="Brown A."/>
            <person name="Cahill P."/>
            <person name="Channer S."/>
            <person name="Cheshatsang Y."/>
            <person name="Chuda L."/>
            <person name="Citroen M."/>
            <person name="Collymore A."/>
            <person name="Cooke P."/>
            <person name="Costello M."/>
            <person name="D'Aco K."/>
            <person name="Daza R."/>
            <person name="De Haan G."/>
            <person name="DeGray S."/>
            <person name="DeMaso C."/>
            <person name="Dhargay N."/>
            <person name="Dooley K."/>
            <person name="Dooley E."/>
            <person name="Doricent M."/>
            <person name="Dorje P."/>
            <person name="Dorjee K."/>
            <person name="Dupes A."/>
            <person name="Elong R."/>
            <person name="Falk J."/>
            <person name="Farina A."/>
            <person name="Faro S."/>
            <person name="Ferguson D."/>
            <person name="Fisher S."/>
            <person name="Foley C.D."/>
            <person name="Franke A."/>
            <person name="Friedrich D."/>
            <person name="Gadbois L."/>
            <person name="Gearin G."/>
            <person name="Gearin C.R."/>
            <person name="Giannoukos G."/>
            <person name="Goode T."/>
            <person name="Graham J."/>
            <person name="Grandbois E."/>
            <person name="Grewal S."/>
            <person name="Gyaltsen K."/>
            <person name="Hafez N."/>
            <person name="Hagos B."/>
            <person name="Hall J."/>
            <person name="Henson C."/>
            <person name="Hollinger A."/>
            <person name="Honan T."/>
            <person name="Huard M.D."/>
            <person name="Hughes L."/>
            <person name="Hurhula B."/>
            <person name="Husby M.E."/>
            <person name="Kamat A."/>
            <person name="Kanga B."/>
            <person name="Kashin S."/>
            <person name="Khazanovich D."/>
            <person name="Kisner P."/>
            <person name="Lance K."/>
            <person name="Lara M."/>
            <person name="Lee W."/>
            <person name="Lennon N."/>
            <person name="Letendre F."/>
            <person name="LeVine R."/>
            <person name="Lipovsky A."/>
            <person name="Liu X."/>
            <person name="Liu J."/>
            <person name="Liu S."/>
            <person name="Lokyitsang T."/>
            <person name="Lokyitsang Y."/>
            <person name="Lubonja R."/>
            <person name="Lui A."/>
            <person name="MacDonald P."/>
            <person name="Magnisalis V."/>
            <person name="Maru K."/>
            <person name="Matthews C."/>
            <person name="McCusker W."/>
            <person name="McDonough S."/>
            <person name="Mehta T."/>
            <person name="Meldrim J."/>
            <person name="Meneus L."/>
            <person name="Mihai O."/>
            <person name="Mihalev A."/>
            <person name="Mihova T."/>
            <person name="Mittelman R."/>
            <person name="Mlenga V."/>
            <person name="Montmayeur A."/>
            <person name="Mulrain L."/>
            <person name="Navidi A."/>
            <person name="Naylor J."/>
            <person name="Negash T."/>
            <person name="Nguyen T."/>
            <person name="Nguyen N."/>
            <person name="Nicol R."/>
            <person name="Norbu C."/>
            <person name="Norbu N."/>
            <person name="Novod N."/>
            <person name="O'Neill B."/>
            <person name="Osman S."/>
            <person name="Markiewicz E."/>
            <person name="Oyono O.L."/>
            <person name="Patti C."/>
            <person name="Phunkhang P."/>
            <person name="Pierre F."/>
            <person name="Priest M."/>
            <person name="Raghuraman S."/>
            <person name="Rege F."/>
            <person name="Reyes R."/>
            <person name="Rise C."/>
            <person name="Rogov P."/>
            <person name="Ross K."/>
            <person name="Ryan E."/>
            <person name="Settipalli S."/>
            <person name="Shea T."/>
            <person name="Sherpa N."/>
            <person name="Shi L."/>
            <person name="Shih D."/>
            <person name="Sparrow T."/>
            <person name="Spaulding J."/>
            <person name="Stalker J."/>
            <person name="Stange-Thomann N."/>
            <person name="Stavropoulos S."/>
            <person name="Stone C."/>
            <person name="Strader C."/>
            <person name="Tesfaye S."/>
            <person name="Thomson T."/>
            <person name="Thoulutsang Y."/>
            <person name="Thoulutsang D."/>
            <person name="Topham K."/>
            <person name="Topping I."/>
            <person name="Tsamla T."/>
            <person name="Vassiliev H."/>
            <person name="Vo A."/>
            <person name="Wangchuk T."/>
            <person name="Wangdi T."/>
            <person name="Weiand M."/>
            <person name="Wilkinson J."/>
            <person name="Wilson A."/>
            <person name="Yadav S."/>
            <person name="Young G."/>
            <person name="Yu Q."/>
            <person name="Zembek L."/>
            <person name="Zhong D."/>
            <person name="Zimmer A."/>
            <person name="Zwirko Z."/>
            <person name="Jaffe D.B."/>
            <person name="Alvarez P."/>
            <person name="Brockman W."/>
            <person name="Butler J."/>
            <person name="Chin C."/>
            <person name="Gnerre S."/>
            <person name="Grabherr M."/>
            <person name="Kleber M."/>
            <person name="Mauceli E."/>
            <person name="MacCallum I."/>
        </authorList>
    </citation>
    <scope>NUCLEOTIDE SEQUENCE [LARGE SCALE GENOMIC DNA]</scope>
    <source>
        <strain evidence="12">Tucson 15010-1051.87</strain>
    </source>
</reference>
<evidence type="ECO:0000313" key="11">
    <source>
        <dbReference type="EMBL" id="EDW62020.1"/>
    </source>
</evidence>
<evidence type="ECO:0000256" key="8">
    <source>
        <dbReference type="ARBA" id="ARBA00023170"/>
    </source>
</evidence>
<dbReference type="GO" id="GO:0005549">
    <property type="term" value="F:odorant binding"/>
    <property type="evidence" value="ECO:0007669"/>
    <property type="project" value="InterPro"/>
</dbReference>
<evidence type="ECO:0000256" key="10">
    <source>
        <dbReference type="RuleBase" id="RU351113"/>
    </source>
</evidence>
<dbReference type="PhylomeDB" id="B4LMC5"/>
<dbReference type="GO" id="GO:0007165">
    <property type="term" value="P:signal transduction"/>
    <property type="evidence" value="ECO:0007669"/>
    <property type="project" value="UniProtKB-KW"/>
</dbReference>
<keyword evidence="6 10" id="KW-1133">Transmembrane helix</keyword>
<sequence length="399" mass="45897">MSCNHIKSNHLYLKNPSQNIEPFTMLISSLSFFKSHWAVWKLVGLAFRQTKRTKLYIVYSLMLNLLVSIGFPLHLGLSIFRNQNLSDDILNLTTFATCLACSLKTAIYAYNLDKVRQMEQLLSQLDLRIKSAAEKSIYIKLKTQLRNILYVFIGIYLPAGVFADLAFIFKSERSLMYPGWFPFDWLNSTRNFYIASAFQITGVSFQLTQNYANDCFPAVMLCLISAHIKMLYVRFEQVGVDDAENAEDQLEACITDHKRLLELFRTIESFMSLPMLIQFAVTGLNICTSIAGLLFFVTEPMTLTYLIFYSLGVPLQIFPTCYYGTDIELWFGKLHYAAFSCNWLAQSRSFKKKLMLFVERSLKRTAPLAGGMLTIHVSTFFSTLKFAYSLFTILIRMRN</sequence>